<dbReference type="Proteomes" id="UP000785679">
    <property type="component" value="Unassembled WGS sequence"/>
</dbReference>
<protein>
    <submittedName>
        <fullName evidence="1">Uncharacterized protein</fullName>
    </submittedName>
</protein>
<reference evidence="1" key="1">
    <citation type="submission" date="2019-06" db="EMBL/GenBank/DDBJ databases">
        <authorList>
            <person name="Zheng W."/>
        </authorList>
    </citation>
    <scope>NUCLEOTIDE SEQUENCE</scope>
    <source>
        <strain evidence="1">QDHG01</strain>
    </source>
</reference>
<gene>
    <name evidence="1" type="ORF">FGO68_gene3392</name>
</gene>
<keyword evidence="2" id="KW-1185">Reference proteome</keyword>
<comment type="caution">
    <text evidence="1">The sequence shown here is derived from an EMBL/GenBank/DDBJ whole genome shotgun (WGS) entry which is preliminary data.</text>
</comment>
<organism evidence="1 2">
    <name type="scientific">Halteria grandinella</name>
    <dbReference type="NCBI Taxonomy" id="5974"/>
    <lineage>
        <taxon>Eukaryota</taxon>
        <taxon>Sar</taxon>
        <taxon>Alveolata</taxon>
        <taxon>Ciliophora</taxon>
        <taxon>Intramacronucleata</taxon>
        <taxon>Spirotrichea</taxon>
        <taxon>Stichotrichia</taxon>
        <taxon>Sporadotrichida</taxon>
        <taxon>Halteriidae</taxon>
        <taxon>Halteria</taxon>
    </lineage>
</organism>
<name>A0A8J8NTM5_HALGN</name>
<sequence>MQTECKVDQMLEDLKVIEVETLSLRGKSVSKLLKNFKFLRPKKNGILKLWPNLVSPKLAIEWCKILSSFNLKLSRLEIKTFRIHPECLQVFEQFKLATVQSIKLLNIDKYFAQYLIFRNKNLINSPLQYLSLAKSSTCFEFYEFLKIQGQIADLKVPIVEISLQCTKGHPILDQHDLIKECLEYWGHINIKGSEFSDLHDDRDTDNNYLGVLTCQILKSYPNLRGFKIQEEYSGGMIKPIEDQMMDGIRFNNLQVLTIIMRGLKNYSFYLQLLTLTKDKVEKLQLIADGDSFRAQIGIMKREESFLEVIEGSKSITSLKAEKDFFLLPREIKVLPTLPNLTKLSVDRFDADAMQELLELEFTKGLQNLVQIKLLQSVPHPESAFKGSHKSLLHLKYACTQRQKEKMLNLAQTLAIVEGKKFGFKFTTLFEDDKEFQIQCPNAVLLDPQHNWPWNSS</sequence>
<proteinExistence type="predicted"/>
<dbReference type="AlphaFoldDB" id="A0A8J8NTM5"/>
<accession>A0A8J8NTM5</accession>
<evidence type="ECO:0000313" key="2">
    <source>
        <dbReference type="Proteomes" id="UP000785679"/>
    </source>
</evidence>
<dbReference type="EMBL" id="RRYP01006024">
    <property type="protein sequence ID" value="TNV81541.1"/>
    <property type="molecule type" value="Genomic_DNA"/>
</dbReference>
<evidence type="ECO:0000313" key="1">
    <source>
        <dbReference type="EMBL" id="TNV81541.1"/>
    </source>
</evidence>